<evidence type="ECO:0000256" key="11">
    <source>
        <dbReference type="ARBA" id="ARBA00030876"/>
    </source>
</evidence>
<accession>A0ABR1VU49</accession>
<dbReference type="NCBIfam" id="TIGR01499">
    <property type="entry name" value="folC"/>
    <property type="match status" value="1"/>
</dbReference>
<dbReference type="EC" id="6.3.2.17" evidence="3"/>
<keyword evidence="14" id="KW-1185">Reference proteome</keyword>
<evidence type="ECO:0000313" key="13">
    <source>
        <dbReference type="EMBL" id="KAK8074732.1"/>
    </source>
</evidence>
<evidence type="ECO:0000256" key="4">
    <source>
        <dbReference type="ARBA" id="ARBA00022563"/>
    </source>
</evidence>
<name>A0ABR1VU49_9PEZI</name>
<keyword evidence="4" id="KW-0554">One-carbon metabolism</keyword>
<dbReference type="InterPro" id="IPR001645">
    <property type="entry name" value="Folylpolyglutamate_synth"/>
</dbReference>
<keyword evidence="5" id="KW-0436">Ligase</keyword>
<evidence type="ECO:0000256" key="10">
    <source>
        <dbReference type="ARBA" id="ARBA00030592"/>
    </source>
</evidence>
<evidence type="ECO:0000256" key="3">
    <source>
        <dbReference type="ARBA" id="ARBA00013025"/>
    </source>
</evidence>
<keyword evidence="7" id="KW-0547">Nucleotide-binding</keyword>
<dbReference type="PROSITE" id="PS01012">
    <property type="entry name" value="FOLYLPOLYGLU_SYNT_2"/>
    <property type="match status" value="1"/>
</dbReference>
<proteinExistence type="inferred from homology"/>
<organism evidence="13 14">
    <name type="scientific">Apiospora hydei</name>
    <dbReference type="NCBI Taxonomy" id="1337664"/>
    <lineage>
        <taxon>Eukaryota</taxon>
        <taxon>Fungi</taxon>
        <taxon>Dikarya</taxon>
        <taxon>Ascomycota</taxon>
        <taxon>Pezizomycotina</taxon>
        <taxon>Sordariomycetes</taxon>
        <taxon>Xylariomycetidae</taxon>
        <taxon>Amphisphaeriales</taxon>
        <taxon>Apiosporaceae</taxon>
        <taxon>Apiospora</taxon>
    </lineage>
</organism>
<keyword evidence="9" id="KW-0460">Magnesium</keyword>
<comment type="caution">
    <text evidence="13">The sequence shown here is derived from an EMBL/GenBank/DDBJ whole genome shotgun (WGS) entry which is preliminary data.</text>
</comment>
<evidence type="ECO:0000256" key="9">
    <source>
        <dbReference type="ARBA" id="ARBA00022842"/>
    </source>
</evidence>
<dbReference type="PANTHER" id="PTHR11136:SF5">
    <property type="entry name" value="FOLYLPOLYGLUTAMATE SYNTHASE, MITOCHONDRIAL"/>
    <property type="match status" value="1"/>
</dbReference>
<evidence type="ECO:0000256" key="2">
    <source>
        <dbReference type="ARBA" id="ARBA00008276"/>
    </source>
</evidence>
<dbReference type="InterPro" id="IPR018109">
    <property type="entry name" value="Folylpolyglutamate_synth_CS"/>
</dbReference>
<dbReference type="InterPro" id="IPR036615">
    <property type="entry name" value="Mur_ligase_C_dom_sf"/>
</dbReference>
<dbReference type="SUPFAM" id="SSF53623">
    <property type="entry name" value="MurD-like peptide ligases, catalytic domain"/>
    <property type="match status" value="1"/>
</dbReference>
<evidence type="ECO:0000256" key="1">
    <source>
        <dbReference type="ARBA" id="ARBA00005150"/>
    </source>
</evidence>
<keyword evidence="8" id="KW-0067">ATP-binding</keyword>
<evidence type="ECO:0000256" key="7">
    <source>
        <dbReference type="ARBA" id="ARBA00022741"/>
    </source>
</evidence>
<gene>
    <name evidence="13" type="ORF">PG997_009395</name>
</gene>
<dbReference type="SUPFAM" id="SSF53244">
    <property type="entry name" value="MurD-like peptide ligases, peptide-binding domain"/>
    <property type="match status" value="1"/>
</dbReference>
<evidence type="ECO:0000256" key="12">
    <source>
        <dbReference type="ARBA" id="ARBA00047493"/>
    </source>
</evidence>
<evidence type="ECO:0000256" key="8">
    <source>
        <dbReference type="ARBA" id="ARBA00022840"/>
    </source>
</evidence>
<dbReference type="PROSITE" id="PS01011">
    <property type="entry name" value="FOLYLPOLYGLU_SYNT_1"/>
    <property type="match status" value="1"/>
</dbReference>
<dbReference type="RefSeq" id="XP_066665672.1">
    <property type="nucleotide sequence ID" value="XM_066813710.1"/>
</dbReference>
<evidence type="ECO:0000256" key="6">
    <source>
        <dbReference type="ARBA" id="ARBA00022723"/>
    </source>
</evidence>
<comment type="pathway">
    <text evidence="1">Cofactor biosynthesis; tetrahydrofolylpolyglutamate biosynthesis.</text>
</comment>
<keyword evidence="6" id="KW-0479">Metal-binding</keyword>
<comment type="catalytic activity">
    <reaction evidence="12">
        <text>(6S)-5,6,7,8-tetrahydrofolyl-(gamma-L-Glu)(n) + L-glutamate + ATP = (6S)-5,6,7,8-tetrahydrofolyl-(gamma-L-Glu)(n+1) + ADP + phosphate + H(+)</text>
        <dbReference type="Rhea" id="RHEA:10580"/>
        <dbReference type="Rhea" id="RHEA-COMP:14738"/>
        <dbReference type="Rhea" id="RHEA-COMP:14740"/>
        <dbReference type="ChEBI" id="CHEBI:15378"/>
        <dbReference type="ChEBI" id="CHEBI:29985"/>
        <dbReference type="ChEBI" id="CHEBI:30616"/>
        <dbReference type="ChEBI" id="CHEBI:43474"/>
        <dbReference type="ChEBI" id="CHEBI:141005"/>
        <dbReference type="ChEBI" id="CHEBI:456216"/>
        <dbReference type="EC" id="6.3.2.17"/>
    </reaction>
</comment>
<dbReference type="EMBL" id="JAQQWN010000007">
    <property type="protein sequence ID" value="KAK8074732.1"/>
    <property type="molecule type" value="Genomic_DNA"/>
</dbReference>
<protein>
    <recommendedName>
        <fullName evidence="3">tetrahydrofolate synthase</fullName>
        <ecNumber evidence="3">6.3.2.17</ecNumber>
    </recommendedName>
    <alternativeName>
        <fullName evidence="11">Folylpoly-gamma-glutamate synthetase</fullName>
    </alternativeName>
    <alternativeName>
        <fullName evidence="10">Tetrahydrofolylpolyglutamate synthase</fullName>
    </alternativeName>
</protein>
<evidence type="ECO:0000313" key="14">
    <source>
        <dbReference type="Proteomes" id="UP001433268"/>
    </source>
</evidence>
<evidence type="ECO:0000256" key="5">
    <source>
        <dbReference type="ARBA" id="ARBA00022598"/>
    </source>
</evidence>
<sequence>MARTYESALSLLSSLQSNKASSGKPQDLNALAIPEMLAWLGRAGLSQNDLAQLKCIHVAGTKGKGSVCAFLTSILVSNATAAGKVGTYTSPHLVSVRERIMIDGHPLAPDLFARYLFEVWDAFTEAARAELGRKTGDWHSPASAGAAAAKSARAENDRLREAELQGPATKPFYFRFLTILALHAFLREGVRSAVVECGIGGEYDSTNVLPAEAVTASVVAQLGIDHVGMLGATLPEIAWHKIGVAKAGRRCFTRRLPGGEGQEATKTMEVLRQRAAERGAELVEVPDEAVEAWGGVRADEVGGLEGTSKAAVVDFSSIPEEFAEGLRKARLRGRCETRQEDNVTWLIDGAHTAESLREVARWFAYKRSTAANSRHVLLFNQQERDAAKLLEGLYSGIQQSASSPDTTAIFDKAVFTRNELHPRSTDEAERDVTVQNAGAQALSRLSPNSQVVVCDNVADAVFEVRKNDPAQEDTMEKTIVLVTGSLHLVGALLRTLEPDAPL</sequence>
<comment type="similarity">
    <text evidence="2">Belongs to the folylpolyglutamate synthase family.</text>
</comment>
<dbReference type="InterPro" id="IPR036565">
    <property type="entry name" value="Mur-like_cat_sf"/>
</dbReference>
<dbReference type="Gene3D" id="3.90.190.20">
    <property type="entry name" value="Mur ligase, C-terminal domain"/>
    <property type="match status" value="1"/>
</dbReference>
<dbReference type="Gene3D" id="3.40.1190.10">
    <property type="entry name" value="Mur-like, catalytic domain"/>
    <property type="match status" value="1"/>
</dbReference>
<dbReference type="GeneID" id="92046770"/>
<reference evidence="13 14" key="1">
    <citation type="submission" date="2023-01" db="EMBL/GenBank/DDBJ databases">
        <title>Analysis of 21 Apiospora genomes using comparative genomics revels a genus with tremendous synthesis potential of carbohydrate active enzymes and secondary metabolites.</title>
        <authorList>
            <person name="Sorensen T."/>
        </authorList>
    </citation>
    <scope>NUCLEOTIDE SEQUENCE [LARGE SCALE GENOMIC DNA]</scope>
    <source>
        <strain evidence="13 14">CBS 114990</strain>
    </source>
</reference>
<dbReference type="Proteomes" id="UP001433268">
    <property type="component" value="Unassembled WGS sequence"/>
</dbReference>
<dbReference type="PANTHER" id="PTHR11136">
    <property type="entry name" value="FOLYLPOLYGLUTAMATE SYNTHASE-RELATED"/>
    <property type="match status" value="1"/>
</dbReference>